<reference evidence="9 10" key="1">
    <citation type="submission" date="2016-11" db="EMBL/GenBank/DDBJ databases">
        <authorList>
            <person name="Jaros S."/>
            <person name="Januszkiewicz K."/>
            <person name="Wedrychowicz H."/>
        </authorList>
    </citation>
    <scope>NUCLEOTIDE SEQUENCE [LARGE SCALE GENOMIC DNA]</scope>
    <source>
        <strain evidence="9 10">DSM 44523</strain>
    </source>
</reference>
<feature type="transmembrane region" description="Helical" evidence="6">
    <location>
        <begin position="205"/>
        <end position="231"/>
    </location>
</feature>
<dbReference type="AlphaFoldDB" id="A0A1M4VWM7"/>
<evidence type="ECO:0000313" key="10">
    <source>
        <dbReference type="Proteomes" id="UP000184501"/>
    </source>
</evidence>
<evidence type="ECO:0000256" key="3">
    <source>
        <dbReference type="ARBA" id="ARBA00022692"/>
    </source>
</evidence>
<evidence type="ECO:0000256" key="4">
    <source>
        <dbReference type="ARBA" id="ARBA00022989"/>
    </source>
</evidence>
<protein>
    <submittedName>
        <fullName evidence="9">Type II secretion system (T2SS), protein F</fullName>
    </submittedName>
</protein>
<dbReference type="InterPro" id="IPR018076">
    <property type="entry name" value="T2SS_GspF_dom"/>
</dbReference>
<dbReference type="PANTHER" id="PTHR35007">
    <property type="entry name" value="INTEGRAL MEMBRANE PROTEIN-RELATED"/>
    <property type="match status" value="1"/>
</dbReference>
<dbReference type="EMBL" id="FQVN01000001">
    <property type="protein sequence ID" value="SHE73132.1"/>
    <property type="molecule type" value="Genomic_DNA"/>
</dbReference>
<keyword evidence="2" id="KW-1003">Cell membrane</keyword>
<dbReference type="Pfam" id="PF00482">
    <property type="entry name" value="T2SSF"/>
    <property type="match status" value="1"/>
</dbReference>
<evidence type="ECO:0000313" key="9">
    <source>
        <dbReference type="EMBL" id="SHE73132.1"/>
    </source>
</evidence>
<keyword evidence="3 6" id="KW-0812">Transmembrane</keyword>
<accession>A0A1M4VWM7</accession>
<evidence type="ECO:0000256" key="5">
    <source>
        <dbReference type="ARBA" id="ARBA00023136"/>
    </source>
</evidence>
<evidence type="ECO:0000256" key="1">
    <source>
        <dbReference type="ARBA" id="ARBA00004651"/>
    </source>
</evidence>
<feature type="transmembrane region" description="Helical" evidence="6">
    <location>
        <begin position="48"/>
        <end position="80"/>
    </location>
</feature>
<feature type="domain" description="Type II secretion system protein GspF" evidence="8">
    <location>
        <begin position="106"/>
        <end position="224"/>
    </location>
</feature>
<sequence>MTAQSAAVATLAAALLAAPGPAVARTRLVALRPDHPSTAPRQLNWLPMSLVGTFGLLVAGLVPGVLGTLLGLTIPVAVLLGWRHRAQRRAVAAVADPARLAAGWDLLAASLTAGLPVPAAVRACLTGLPAAPAAVLRRVAELLALGADPVAAWAPALDHPDTAQLARAARRTARSGSALADVARLLAAELRAEAKDSAESHAQRAGVLITGPLGLCFLPAFLCLGVVPVVLGLARRLAESW</sequence>
<organism evidence="9 10">
    <name type="scientific">Streptoalloteichus hindustanus</name>
    <dbReference type="NCBI Taxonomy" id="2017"/>
    <lineage>
        <taxon>Bacteria</taxon>
        <taxon>Bacillati</taxon>
        <taxon>Actinomycetota</taxon>
        <taxon>Actinomycetes</taxon>
        <taxon>Pseudonocardiales</taxon>
        <taxon>Pseudonocardiaceae</taxon>
        <taxon>Streptoalloteichus</taxon>
    </lineage>
</organism>
<dbReference type="STRING" id="2017.SAMN05444320_101911"/>
<keyword evidence="5 6" id="KW-0472">Membrane</keyword>
<evidence type="ECO:0000256" key="6">
    <source>
        <dbReference type="SAM" id="Phobius"/>
    </source>
</evidence>
<dbReference type="Proteomes" id="UP000184501">
    <property type="component" value="Unassembled WGS sequence"/>
</dbReference>
<comment type="subcellular location">
    <subcellularLocation>
        <location evidence="1">Cell membrane</location>
        <topology evidence="1">Multi-pass membrane protein</topology>
    </subcellularLocation>
</comment>
<dbReference type="GO" id="GO:0005886">
    <property type="term" value="C:plasma membrane"/>
    <property type="evidence" value="ECO:0007669"/>
    <property type="project" value="UniProtKB-SubCell"/>
</dbReference>
<keyword evidence="4 6" id="KW-1133">Transmembrane helix</keyword>
<feature type="chain" id="PRO_5012680050" evidence="7">
    <location>
        <begin position="25"/>
        <end position="241"/>
    </location>
</feature>
<name>A0A1M4VWM7_STRHI</name>
<evidence type="ECO:0000256" key="2">
    <source>
        <dbReference type="ARBA" id="ARBA00022475"/>
    </source>
</evidence>
<evidence type="ECO:0000256" key="7">
    <source>
        <dbReference type="SAM" id="SignalP"/>
    </source>
</evidence>
<dbReference type="OrthoDB" id="3267562at2"/>
<dbReference type="PANTHER" id="PTHR35007:SF3">
    <property type="entry name" value="POSSIBLE CONSERVED ALANINE RICH MEMBRANE PROTEIN"/>
    <property type="match status" value="1"/>
</dbReference>
<evidence type="ECO:0000259" key="8">
    <source>
        <dbReference type="Pfam" id="PF00482"/>
    </source>
</evidence>
<dbReference type="RefSeq" id="WP_073479971.1">
    <property type="nucleotide sequence ID" value="NZ_FQVN01000001.1"/>
</dbReference>
<feature type="signal peptide" evidence="7">
    <location>
        <begin position="1"/>
        <end position="24"/>
    </location>
</feature>
<proteinExistence type="predicted"/>
<keyword evidence="10" id="KW-1185">Reference proteome</keyword>
<gene>
    <name evidence="9" type="ORF">SAMN05444320_101911</name>
</gene>
<keyword evidence="7" id="KW-0732">Signal</keyword>